<evidence type="ECO:0000256" key="6">
    <source>
        <dbReference type="PROSITE-ProRule" id="PRU10137"/>
    </source>
</evidence>
<evidence type="ECO:0000256" key="5">
    <source>
        <dbReference type="PIRSR" id="PIRSR606118-50"/>
    </source>
</evidence>
<dbReference type="GO" id="GO:0015074">
    <property type="term" value="P:DNA integration"/>
    <property type="evidence" value="ECO:0007669"/>
    <property type="project" value="UniProtKB-KW"/>
</dbReference>
<feature type="domain" description="Resolvase/invertase-type recombinase catalytic" evidence="7">
    <location>
        <begin position="4"/>
        <end position="146"/>
    </location>
</feature>
<keyword evidence="9" id="KW-1185">Reference proteome</keyword>
<keyword evidence="4" id="KW-0233">DNA recombination</keyword>
<evidence type="ECO:0000256" key="2">
    <source>
        <dbReference type="ARBA" id="ARBA00022908"/>
    </source>
</evidence>
<dbReference type="PANTHER" id="PTHR30461:SF19">
    <property type="entry name" value="SITE-SPECIFIC RECOMBINASE RESOLVASE FAMILY"/>
    <property type="match status" value="1"/>
</dbReference>
<evidence type="ECO:0000313" key="9">
    <source>
        <dbReference type="Proteomes" id="UP000500857"/>
    </source>
</evidence>
<dbReference type="EMBL" id="CP051167">
    <property type="protein sequence ID" value="QIZ73018.1"/>
    <property type="molecule type" value="Genomic_DNA"/>
</dbReference>
<dbReference type="Pfam" id="PF13384">
    <property type="entry name" value="HTH_23"/>
    <property type="match status" value="1"/>
</dbReference>
<dbReference type="InterPro" id="IPR050639">
    <property type="entry name" value="SSR_resolvase"/>
</dbReference>
<dbReference type="PROSITE" id="PS00397">
    <property type="entry name" value="RECOMBINASES_1"/>
    <property type="match status" value="1"/>
</dbReference>
<feature type="active site" description="O-(5'-phospho-DNA)-serine intermediate" evidence="5 6">
    <location>
        <position position="12"/>
    </location>
</feature>
<keyword evidence="3" id="KW-0238">DNA-binding</keyword>
<evidence type="ECO:0000256" key="3">
    <source>
        <dbReference type="ARBA" id="ARBA00023125"/>
    </source>
</evidence>
<dbReference type="KEGG" id="oxy:HCG48_22430"/>
<sequence>MVQKVAIYCRVSTSDQSCSRQERDLVAYAELAGYQVVGIWKETASGSKHRLLQRDQILKLAQARAIDAVLVTELTRWGRSTLDLIHTLQDLAHWRVSLIAQTGIEFSLDTPQGKLIANVMATLAEFERDLVRERVRSGLAAAKARGVKLGRQPGQRVKADRLENKVLLLVEQGHSYRAIARQLHLSKTTVNDIVKRHRQKTAPSLTGISTEDSES</sequence>
<dbReference type="SMART" id="SM00857">
    <property type="entry name" value="Resolvase"/>
    <property type="match status" value="1"/>
</dbReference>
<reference evidence="8 9" key="1">
    <citation type="submission" date="2020-04" db="EMBL/GenBank/DDBJ databases">
        <authorList>
            <person name="Basu S."/>
            <person name="Maruthanayagam V."/>
            <person name="Chakraborty S."/>
            <person name="Pramanik A."/>
            <person name="Mukherjee J."/>
            <person name="Brink B."/>
        </authorList>
    </citation>
    <scope>NUCLEOTIDE SEQUENCE [LARGE SCALE GENOMIC DNA]</scope>
    <source>
        <strain evidence="8 9">AP17</strain>
    </source>
</reference>
<dbReference type="Gene3D" id="3.40.50.1390">
    <property type="entry name" value="Resolvase, N-terminal catalytic domain"/>
    <property type="match status" value="1"/>
</dbReference>
<dbReference type="InterPro" id="IPR006118">
    <property type="entry name" value="Recombinase_CS"/>
</dbReference>
<proteinExistence type="inferred from homology"/>
<gene>
    <name evidence="8" type="ORF">HCG48_22430</name>
</gene>
<name>A0A6H1U2B6_9CYAN</name>
<dbReference type="InterPro" id="IPR036162">
    <property type="entry name" value="Resolvase-like_N_sf"/>
</dbReference>
<dbReference type="InterPro" id="IPR006119">
    <property type="entry name" value="Resolv_N"/>
</dbReference>
<organism evidence="8 9">
    <name type="scientific">Oxynema aestuarii AP17</name>
    <dbReference type="NCBI Taxonomy" id="2064643"/>
    <lineage>
        <taxon>Bacteria</taxon>
        <taxon>Bacillati</taxon>
        <taxon>Cyanobacteriota</taxon>
        <taxon>Cyanophyceae</taxon>
        <taxon>Oscillatoriophycideae</taxon>
        <taxon>Oscillatoriales</taxon>
        <taxon>Oscillatoriaceae</taxon>
        <taxon>Oxynema</taxon>
        <taxon>Oxynema aestuarii</taxon>
    </lineage>
</organism>
<dbReference type="SUPFAM" id="SSF46689">
    <property type="entry name" value="Homeodomain-like"/>
    <property type="match status" value="1"/>
</dbReference>
<dbReference type="InterPro" id="IPR036388">
    <property type="entry name" value="WH-like_DNA-bd_sf"/>
</dbReference>
<dbReference type="Proteomes" id="UP000500857">
    <property type="component" value="Chromosome"/>
</dbReference>
<accession>A0A6H1U2B6</accession>
<dbReference type="InterPro" id="IPR009057">
    <property type="entry name" value="Homeodomain-like_sf"/>
</dbReference>
<dbReference type="PANTHER" id="PTHR30461">
    <property type="entry name" value="DNA-INVERTASE FROM LAMBDOID PROPHAGE"/>
    <property type="match status" value="1"/>
</dbReference>
<keyword evidence="2" id="KW-0229">DNA integration</keyword>
<evidence type="ECO:0000259" key="7">
    <source>
        <dbReference type="PROSITE" id="PS51736"/>
    </source>
</evidence>
<dbReference type="AlphaFoldDB" id="A0A6H1U2B6"/>
<dbReference type="PROSITE" id="PS51736">
    <property type="entry name" value="RECOMBINASES_3"/>
    <property type="match status" value="1"/>
</dbReference>
<dbReference type="RefSeq" id="WP_168571164.1">
    <property type="nucleotide sequence ID" value="NZ_CP051167.1"/>
</dbReference>
<dbReference type="GO" id="GO:0000150">
    <property type="term" value="F:DNA strand exchange activity"/>
    <property type="evidence" value="ECO:0007669"/>
    <property type="project" value="InterPro"/>
</dbReference>
<evidence type="ECO:0000313" key="8">
    <source>
        <dbReference type="EMBL" id="QIZ73018.1"/>
    </source>
</evidence>
<comment type="similarity">
    <text evidence="1">Belongs to the site-specific recombinase resolvase family.</text>
</comment>
<evidence type="ECO:0000256" key="4">
    <source>
        <dbReference type="ARBA" id="ARBA00023172"/>
    </source>
</evidence>
<dbReference type="SUPFAM" id="SSF53041">
    <property type="entry name" value="Resolvase-like"/>
    <property type="match status" value="1"/>
</dbReference>
<dbReference type="GO" id="GO:0003677">
    <property type="term" value="F:DNA binding"/>
    <property type="evidence" value="ECO:0007669"/>
    <property type="project" value="UniProtKB-KW"/>
</dbReference>
<dbReference type="CDD" id="cd03768">
    <property type="entry name" value="SR_ResInv"/>
    <property type="match status" value="1"/>
</dbReference>
<evidence type="ECO:0000256" key="1">
    <source>
        <dbReference type="ARBA" id="ARBA00009913"/>
    </source>
</evidence>
<dbReference type="Pfam" id="PF00239">
    <property type="entry name" value="Resolvase"/>
    <property type="match status" value="1"/>
</dbReference>
<protein>
    <submittedName>
        <fullName evidence="8">Recombinase family protein</fullName>
    </submittedName>
</protein>
<dbReference type="Gene3D" id="1.10.10.10">
    <property type="entry name" value="Winged helix-like DNA-binding domain superfamily/Winged helix DNA-binding domain"/>
    <property type="match status" value="1"/>
</dbReference>